<evidence type="ECO:0000256" key="1">
    <source>
        <dbReference type="SAM" id="MobiDB-lite"/>
    </source>
</evidence>
<reference evidence="2" key="1">
    <citation type="submission" date="2014-09" db="EMBL/GenBank/DDBJ databases">
        <authorList>
            <person name="Magalhaes I.L.F."/>
            <person name="Oliveira U."/>
            <person name="Santos F.R."/>
            <person name="Vidigal T.H.D.A."/>
            <person name="Brescovit A.D."/>
            <person name="Santos A.J."/>
        </authorList>
    </citation>
    <scope>NUCLEOTIDE SEQUENCE</scope>
    <source>
        <tissue evidence="2">Shoot tissue taken approximately 20 cm above the soil surface</tissue>
    </source>
</reference>
<name>A0A0A9E2D7_ARUDO</name>
<dbReference type="EMBL" id="GBRH01204717">
    <property type="protein sequence ID" value="JAD93178.1"/>
    <property type="molecule type" value="Transcribed_RNA"/>
</dbReference>
<sequence length="145" mass="15118">MILVPYSAALAGTHAVTAPSATSTNPGAPPAKNAVPRSASAASSVSTAASVRRRPSSFSASVFPLMDWIHDAMSWSSMKAAQNRAAARSPGSAGRRHGRPPAPEGKASSRYSTMTCDSQMGLPLWMSTGTFLCTGLEVRRRSLLV</sequence>
<dbReference type="AlphaFoldDB" id="A0A0A9E2D7"/>
<protein>
    <submittedName>
        <fullName evidence="2">Gst40</fullName>
    </submittedName>
</protein>
<feature type="compositionally biased region" description="Low complexity" evidence="1">
    <location>
        <begin position="84"/>
        <end position="93"/>
    </location>
</feature>
<feature type="region of interest" description="Disordered" evidence="1">
    <location>
        <begin position="16"/>
        <end position="56"/>
    </location>
</feature>
<reference evidence="2" key="2">
    <citation type="journal article" date="2015" name="Data Brief">
        <title>Shoot transcriptome of the giant reed, Arundo donax.</title>
        <authorList>
            <person name="Barrero R.A."/>
            <person name="Guerrero F.D."/>
            <person name="Moolhuijzen P."/>
            <person name="Goolsby J.A."/>
            <person name="Tidwell J."/>
            <person name="Bellgard S.E."/>
            <person name="Bellgard M.I."/>
        </authorList>
    </citation>
    <scope>NUCLEOTIDE SEQUENCE</scope>
    <source>
        <tissue evidence="2">Shoot tissue taken approximately 20 cm above the soil surface</tissue>
    </source>
</reference>
<proteinExistence type="predicted"/>
<feature type="region of interest" description="Disordered" evidence="1">
    <location>
        <begin position="79"/>
        <end position="112"/>
    </location>
</feature>
<organism evidence="2">
    <name type="scientific">Arundo donax</name>
    <name type="common">Giant reed</name>
    <name type="synonym">Donax arundinaceus</name>
    <dbReference type="NCBI Taxonomy" id="35708"/>
    <lineage>
        <taxon>Eukaryota</taxon>
        <taxon>Viridiplantae</taxon>
        <taxon>Streptophyta</taxon>
        <taxon>Embryophyta</taxon>
        <taxon>Tracheophyta</taxon>
        <taxon>Spermatophyta</taxon>
        <taxon>Magnoliopsida</taxon>
        <taxon>Liliopsida</taxon>
        <taxon>Poales</taxon>
        <taxon>Poaceae</taxon>
        <taxon>PACMAD clade</taxon>
        <taxon>Arundinoideae</taxon>
        <taxon>Arundineae</taxon>
        <taxon>Arundo</taxon>
    </lineage>
</organism>
<accession>A0A0A9E2D7</accession>
<feature type="compositionally biased region" description="Low complexity" evidence="1">
    <location>
        <begin position="34"/>
        <end position="50"/>
    </location>
</feature>
<evidence type="ECO:0000313" key="2">
    <source>
        <dbReference type="EMBL" id="JAD93178.1"/>
    </source>
</evidence>